<accession>A0ABM8T4S9</accession>
<feature type="domain" description="Transposase DDE" evidence="2">
    <location>
        <begin position="335"/>
        <end position="460"/>
    </location>
</feature>
<gene>
    <name evidence="3" type="ORF">R69658_07461</name>
</gene>
<dbReference type="Pfam" id="PF13751">
    <property type="entry name" value="DDE_Tnp_1_6"/>
    <property type="match status" value="1"/>
</dbReference>
<keyword evidence="4" id="KW-1185">Reference proteome</keyword>
<dbReference type="InterPro" id="IPR025668">
    <property type="entry name" value="Tnp_DDE_dom"/>
</dbReference>
<dbReference type="EMBL" id="CAJNAU010000143">
    <property type="protein sequence ID" value="CAE6857512.1"/>
    <property type="molecule type" value="Genomic_DNA"/>
</dbReference>
<dbReference type="Proteomes" id="UP000674425">
    <property type="component" value="Unassembled WGS sequence"/>
</dbReference>
<evidence type="ECO:0000259" key="1">
    <source>
        <dbReference type="Pfam" id="PF05598"/>
    </source>
</evidence>
<dbReference type="InterPro" id="IPR008490">
    <property type="entry name" value="Transposase_InsH_N"/>
</dbReference>
<name>A0ABM8T4S9_9BURK</name>
<feature type="domain" description="Transposase InsH N-terminal" evidence="1">
    <location>
        <begin position="21"/>
        <end position="116"/>
    </location>
</feature>
<dbReference type="Pfam" id="PF05598">
    <property type="entry name" value="DUF772"/>
    <property type="match status" value="1"/>
</dbReference>
<evidence type="ECO:0000313" key="3">
    <source>
        <dbReference type="EMBL" id="CAE6857512.1"/>
    </source>
</evidence>
<dbReference type="PANTHER" id="PTHR33408">
    <property type="entry name" value="TRANSPOSASE"/>
    <property type="match status" value="1"/>
</dbReference>
<reference evidence="3 4" key="1">
    <citation type="submission" date="2021-02" db="EMBL/GenBank/DDBJ databases">
        <authorList>
            <person name="Vanwijnsberghe S."/>
        </authorList>
    </citation>
    <scope>NUCLEOTIDE SEQUENCE [LARGE SCALE GENOMIC DNA]</scope>
    <source>
        <strain evidence="3 4">R-69658</strain>
    </source>
</reference>
<proteinExistence type="predicted"/>
<dbReference type="NCBIfam" id="NF033551">
    <property type="entry name" value="transpos_IS1182"/>
    <property type="match status" value="1"/>
</dbReference>
<sequence length="475" mass="54053">MGRVHFIRLDSGQDKLFYSFNLDNHVPQSHLLRGIDRFLDLRDLRQHLAPFYSPMGRPSIDPELMIRMLIVGYCFGIRSERRLCEEVHLNLAYRWFCRRGLEEAVPEHSTFSKNRHGRFRDSDLLRHVFESVLSRCMAEGLVKGEGFAIDASIIKADASPARGVPGTEPIDWGHADGQSRAVREYLEALEQANPVAADTSEPASSSAPPKKISLTDPAARWTAAPGGPAFFAYSTNYLIDLQAGIIVDVEATPANRSQEVESTRTMIDRVQHQRDLKPRRLVGDTAYGTAALLGWMVEEKQIEPHVSVWDKTERKDNTFSRSEFIWDEEANEYRCPAGNALRSDWRPLKNPRTHITKADTIVYRSSEKNCNRCSMKNQCCPNMSFRKITRSIHEAARDEARRIAATSEYKQSRRQRKKVEMLLAHLKRILKLDPLRLRGPSGAHDEFLMAATAQNLRRMAKWLTPEGKQANQAAT</sequence>
<dbReference type="PANTHER" id="PTHR33408:SF2">
    <property type="entry name" value="TRANSPOSASE DDE DOMAIN-CONTAINING PROTEIN"/>
    <property type="match status" value="1"/>
</dbReference>
<comment type="caution">
    <text evidence="3">The sequence shown here is derived from an EMBL/GenBank/DDBJ whole genome shotgun (WGS) entry which is preliminary data.</text>
</comment>
<evidence type="ECO:0000259" key="2">
    <source>
        <dbReference type="Pfam" id="PF13751"/>
    </source>
</evidence>
<organism evidence="3 4">
    <name type="scientific">Paraburkholderia aspalathi</name>
    <dbReference type="NCBI Taxonomy" id="1324617"/>
    <lineage>
        <taxon>Bacteria</taxon>
        <taxon>Pseudomonadati</taxon>
        <taxon>Pseudomonadota</taxon>
        <taxon>Betaproteobacteria</taxon>
        <taxon>Burkholderiales</taxon>
        <taxon>Burkholderiaceae</taxon>
        <taxon>Paraburkholderia</taxon>
    </lineage>
</organism>
<dbReference type="InterPro" id="IPR047629">
    <property type="entry name" value="IS1182_transpos"/>
</dbReference>
<protein>
    <submittedName>
        <fullName evidence="3">IS1182 family transposase ISCfr1</fullName>
    </submittedName>
</protein>
<evidence type="ECO:0000313" key="4">
    <source>
        <dbReference type="Proteomes" id="UP000674425"/>
    </source>
</evidence>